<protein>
    <recommendedName>
        <fullName evidence="3">N-acetyltransferase domain-containing protein</fullName>
    </recommendedName>
</protein>
<dbReference type="Pfam" id="PF00583">
    <property type="entry name" value="Acetyltransf_1"/>
    <property type="match status" value="1"/>
</dbReference>
<sequence>MLFTKCERIDSGDFVSRAGLLQKGFREVEELVTWYRQPGFFRYSGVRKARLKDIFRCMTIARESFSYDRRHWDKRYPDWLADLSKVWAVARGFFNPASTVFVVDLEGVLGFLIGAREMSGSRIDLIAVDSRCRRQGAGDNLVAKAMDYYARQGCIYIVAGTQTHNTASCKFYESLGFQIIQRQRTFHK</sequence>
<dbReference type="PROSITE" id="PS51186">
    <property type="entry name" value="GNAT"/>
    <property type="match status" value="1"/>
</dbReference>
<comment type="caution">
    <text evidence="4">The sequence shown here is derived from an EMBL/GenBank/DDBJ whole genome shotgun (WGS) entry which is preliminary data.</text>
</comment>
<dbReference type="InterPro" id="IPR050680">
    <property type="entry name" value="YpeA/RimI_acetyltransf"/>
</dbReference>
<dbReference type="PANTHER" id="PTHR43420">
    <property type="entry name" value="ACETYLTRANSFERASE"/>
    <property type="match status" value="1"/>
</dbReference>
<dbReference type="EMBL" id="LAZR01013031">
    <property type="protein sequence ID" value="KKM23904.1"/>
    <property type="molecule type" value="Genomic_DNA"/>
</dbReference>
<dbReference type="CDD" id="cd04301">
    <property type="entry name" value="NAT_SF"/>
    <property type="match status" value="1"/>
</dbReference>
<accession>A0A0F9IV62</accession>
<gene>
    <name evidence="4" type="ORF">LCGC14_1610480</name>
</gene>
<dbReference type="AlphaFoldDB" id="A0A0F9IV62"/>
<proteinExistence type="predicted"/>
<keyword evidence="1" id="KW-0808">Transferase</keyword>
<keyword evidence="2" id="KW-0012">Acyltransferase</keyword>
<evidence type="ECO:0000256" key="2">
    <source>
        <dbReference type="ARBA" id="ARBA00023315"/>
    </source>
</evidence>
<organism evidence="4">
    <name type="scientific">marine sediment metagenome</name>
    <dbReference type="NCBI Taxonomy" id="412755"/>
    <lineage>
        <taxon>unclassified sequences</taxon>
        <taxon>metagenomes</taxon>
        <taxon>ecological metagenomes</taxon>
    </lineage>
</organism>
<dbReference type="InterPro" id="IPR000182">
    <property type="entry name" value="GNAT_dom"/>
</dbReference>
<feature type="domain" description="N-acetyltransferase" evidence="3">
    <location>
        <begin position="44"/>
        <end position="188"/>
    </location>
</feature>
<dbReference type="GO" id="GO:0016747">
    <property type="term" value="F:acyltransferase activity, transferring groups other than amino-acyl groups"/>
    <property type="evidence" value="ECO:0007669"/>
    <property type="project" value="InterPro"/>
</dbReference>
<evidence type="ECO:0000313" key="4">
    <source>
        <dbReference type="EMBL" id="KKM23904.1"/>
    </source>
</evidence>
<dbReference type="SUPFAM" id="SSF55729">
    <property type="entry name" value="Acyl-CoA N-acyltransferases (Nat)"/>
    <property type="match status" value="1"/>
</dbReference>
<dbReference type="InterPro" id="IPR016181">
    <property type="entry name" value="Acyl_CoA_acyltransferase"/>
</dbReference>
<reference evidence="4" key="1">
    <citation type="journal article" date="2015" name="Nature">
        <title>Complex archaea that bridge the gap between prokaryotes and eukaryotes.</title>
        <authorList>
            <person name="Spang A."/>
            <person name="Saw J.H."/>
            <person name="Jorgensen S.L."/>
            <person name="Zaremba-Niedzwiedzka K."/>
            <person name="Martijn J."/>
            <person name="Lind A.E."/>
            <person name="van Eijk R."/>
            <person name="Schleper C."/>
            <person name="Guy L."/>
            <person name="Ettema T.J."/>
        </authorList>
    </citation>
    <scope>NUCLEOTIDE SEQUENCE</scope>
</reference>
<evidence type="ECO:0000259" key="3">
    <source>
        <dbReference type="PROSITE" id="PS51186"/>
    </source>
</evidence>
<name>A0A0F9IV62_9ZZZZ</name>
<dbReference type="Gene3D" id="3.40.630.30">
    <property type="match status" value="1"/>
</dbReference>
<evidence type="ECO:0000256" key="1">
    <source>
        <dbReference type="ARBA" id="ARBA00022679"/>
    </source>
</evidence>